<keyword evidence="1" id="KW-0812">Transmembrane</keyword>
<keyword evidence="1" id="KW-1133">Transmembrane helix</keyword>
<proteinExistence type="predicted"/>
<keyword evidence="1" id="KW-0472">Membrane</keyword>
<gene>
    <name evidence="2" type="ORF">ACFQY0_12265</name>
</gene>
<evidence type="ECO:0000313" key="3">
    <source>
        <dbReference type="Proteomes" id="UP001596472"/>
    </source>
</evidence>
<sequence>MKEEDEVIEKEPVDEKIEKSKGWNWGMIVAGVFVVLVLAGLMAPMTMTCRKAADRTEAINHAKQVGLALLEFDQEFGSFPDEETRAEVDKASELRPKLDLSGTSANAMFRQLIAFGVQSEDIFYGLHPEGIRKPDKNLSVGKALAAGEVGFSYIMLDGKGQNTSGNPGRAVLATPMKIGTETFWPKPHGEKAVILRLDNSVEAPLIRKADGKVSVGHGKTLFDTGPDTVWGDAVIDLRHPEKGTKR</sequence>
<dbReference type="RefSeq" id="WP_379712758.1">
    <property type="nucleotide sequence ID" value="NZ_JBHTBS010000006.1"/>
</dbReference>
<organism evidence="2 3">
    <name type="scientific">Haloferula chungangensis</name>
    <dbReference type="NCBI Taxonomy" id="1048331"/>
    <lineage>
        <taxon>Bacteria</taxon>
        <taxon>Pseudomonadati</taxon>
        <taxon>Verrucomicrobiota</taxon>
        <taxon>Verrucomicrobiia</taxon>
        <taxon>Verrucomicrobiales</taxon>
        <taxon>Verrucomicrobiaceae</taxon>
        <taxon>Haloferula</taxon>
    </lineage>
</organism>
<feature type="transmembrane region" description="Helical" evidence="1">
    <location>
        <begin position="23"/>
        <end position="43"/>
    </location>
</feature>
<name>A0ABW2L6K8_9BACT</name>
<accession>A0ABW2L6K8</accession>
<comment type="caution">
    <text evidence="2">The sequence shown here is derived from an EMBL/GenBank/DDBJ whole genome shotgun (WGS) entry which is preliminary data.</text>
</comment>
<keyword evidence="3" id="KW-1185">Reference proteome</keyword>
<dbReference type="EMBL" id="JBHTBS010000006">
    <property type="protein sequence ID" value="MFC7337957.1"/>
    <property type="molecule type" value="Genomic_DNA"/>
</dbReference>
<dbReference type="Proteomes" id="UP001596472">
    <property type="component" value="Unassembled WGS sequence"/>
</dbReference>
<evidence type="ECO:0000313" key="2">
    <source>
        <dbReference type="EMBL" id="MFC7337957.1"/>
    </source>
</evidence>
<protein>
    <submittedName>
        <fullName evidence="2">Uncharacterized protein</fullName>
    </submittedName>
</protein>
<reference evidence="3" key="1">
    <citation type="journal article" date="2019" name="Int. J. Syst. Evol. Microbiol.">
        <title>The Global Catalogue of Microorganisms (GCM) 10K type strain sequencing project: providing services to taxonomists for standard genome sequencing and annotation.</title>
        <authorList>
            <consortium name="The Broad Institute Genomics Platform"/>
            <consortium name="The Broad Institute Genome Sequencing Center for Infectious Disease"/>
            <person name="Wu L."/>
            <person name="Ma J."/>
        </authorList>
    </citation>
    <scope>NUCLEOTIDE SEQUENCE [LARGE SCALE GENOMIC DNA]</scope>
    <source>
        <strain evidence="3">CGMCC 4.1467</strain>
    </source>
</reference>
<evidence type="ECO:0000256" key="1">
    <source>
        <dbReference type="SAM" id="Phobius"/>
    </source>
</evidence>